<evidence type="ECO:0000313" key="1">
    <source>
        <dbReference type="EMBL" id="MFC4029475.1"/>
    </source>
</evidence>
<keyword evidence="1" id="KW-0645">Protease</keyword>
<organism evidence="1 2">
    <name type="scientific">Zunongwangia endophytica</name>
    <dbReference type="NCBI Taxonomy" id="1808945"/>
    <lineage>
        <taxon>Bacteria</taxon>
        <taxon>Pseudomonadati</taxon>
        <taxon>Bacteroidota</taxon>
        <taxon>Flavobacteriia</taxon>
        <taxon>Flavobacteriales</taxon>
        <taxon>Flavobacteriaceae</taxon>
        <taxon>Zunongwangia</taxon>
    </lineage>
</organism>
<dbReference type="SUPFAM" id="SSF55486">
    <property type="entry name" value="Metalloproteases ('zincins'), catalytic domain"/>
    <property type="match status" value="1"/>
</dbReference>
<protein>
    <submittedName>
        <fullName evidence="1">M57 family metalloprotease</fullName>
    </submittedName>
</protein>
<comment type="caution">
    <text evidence="1">The sequence shown here is derived from an EMBL/GenBank/DDBJ whole genome shotgun (WGS) entry which is preliminary data.</text>
</comment>
<dbReference type="InterPro" id="IPR024079">
    <property type="entry name" value="MetalloPept_cat_dom_sf"/>
</dbReference>
<dbReference type="RefSeq" id="WP_290230517.1">
    <property type="nucleotide sequence ID" value="NZ_JAUFPZ010000002.1"/>
</dbReference>
<dbReference type="Gene3D" id="3.40.390.10">
    <property type="entry name" value="Collagenase (Catalytic Domain)"/>
    <property type="match status" value="1"/>
</dbReference>
<proteinExistence type="predicted"/>
<sequence length="283" mass="30644">MELNKLPLVLAATGLLFTSCQKDETAPETQELLNNEAPSSSQIPKEVIEKVNNLHFNSDYIETFELTLPGGATETTYLIENDIAMSADQLDKLSTADITSKQYRTYNLVSSPRTINVIGYTGTGYGQNLSNKMQQALQRAVANYNDLSIGLTFNLSFGTNYSSSDIVVYKTSNGQAGGVAGFPSGGNPYKFVQIFSGMESYSTSTNEHVITHEIGHTLGLRHTDWFSRQSCGQSGESANPDGAVHIPGTETGYDANSVMLACFSANESGNFGGDDEKALEYLY</sequence>
<dbReference type="EMBL" id="JBHSAS010000033">
    <property type="protein sequence ID" value="MFC4029475.1"/>
    <property type="molecule type" value="Genomic_DNA"/>
</dbReference>
<dbReference type="Pfam" id="PF12388">
    <property type="entry name" value="Peptidase_M57"/>
    <property type="match status" value="1"/>
</dbReference>
<evidence type="ECO:0000313" key="2">
    <source>
        <dbReference type="Proteomes" id="UP001595793"/>
    </source>
</evidence>
<name>A0ABV8HC11_9FLAO</name>
<dbReference type="PROSITE" id="PS51257">
    <property type="entry name" value="PROKAR_LIPOPROTEIN"/>
    <property type="match status" value="1"/>
</dbReference>
<dbReference type="GO" id="GO:0008237">
    <property type="term" value="F:metallopeptidase activity"/>
    <property type="evidence" value="ECO:0007669"/>
    <property type="project" value="UniProtKB-KW"/>
</dbReference>
<keyword evidence="1" id="KW-0482">Metalloprotease</keyword>
<keyword evidence="2" id="KW-1185">Reference proteome</keyword>
<dbReference type="Proteomes" id="UP001595793">
    <property type="component" value="Unassembled WGS sequence"/>
</dbReference>
<reference evidence="2" key="1">
    <citation type="journal article" date="2019" name="Int. J. Syst. Evol. Microbiol.">
        <title>The Global Catalogue of Microorganisms (GCM) 10K type strain sequencing project: providing services to taxonomists for standard genome sequencing and annotation.</title>
        <authorList>
            <consortium name="The Broad Institute Genomics Platform"/>
            <consortium name="The Broad Institute Genome Sequencing Center for Infectious Disease"/>
            <person name="Wu L."/>
            <person name="Ma J."/>
        </authorList>
    </citation>
    <scope>NUCLEOTIDE SEQUENCE [LARGE SCALE GENOMIC DNA]</scope>
    <source>
        <strain evidence="2">CECT 9128</strain>
    </source>
</reference>
<accession>A0ABV8HC11</accession>
<gene>
    <name evidence="1" type="ORF">ACFOS1_18805</name>
</gene>
<dbReference type="InterPro" id="IPR024653">
    <property type="entry name" value="Peptidase_M10/M27/M57"/>
</dbReference>
<keyword evidence="1" id="KW-0378">Hydrolase</keyword>